<feature type="binding site" evidence="5">
    <location>
        <position position="225"/>
    </location>
    <ligand>
        <name>a divalent metal cation</name>
        <dbReference type="ChEBI" id="CHEBI:60240"/>
        <label>1</label>
    </ligand>
</feature>
<dbReference type="EMBL" id="JQBM01000001">
    <property type="protein sequence ID" value="KRN47041.1"/>
    <property type="molecule type" value="Genomic_DNA"/>
</dbReference>
<sequence>MQARELMDQIEAYAPKALAWERDPIGLQLGDPNQEIHTVMTALDVRPEVVDEAIVRGVDFIFAHHPMMFHAPKNLDLSDPQNAMYAKLIEHHIVVYAAHTNLDATYPGMNDWLAEDLMITNNLRPLLPNADGKTGIGRIGELAEPITVTEYAQLVKETFQVAHVRVIANDMTQKIQRIAVLGGDGGDEYLQAQAQGADAFVTADVYYHTGHDMLAHHLVAIDPDHHMEANAKPRMATLVKKWQNSNGWQLTDVFPSETNTDPYTYI</sequence>
<comment type="subunit">
    <text evidence="2">Homohexamer.</text>
</comment>
<evidence type="ECO:0000256" key="4">
    <source>
        <dbReference type="ARBA" id="ARBA00022723"/>
    </source>
</evidence>
<dbReference type="NCBIfam" id="TIGR00486">
    <property type="entry name" value="YbgI_SA1388"/>
    <property type="match status" value="1"/>
</dbReference>
<dbReference type="InterPro" id="IPR036069">
    <property type="entry name" value="DUF34/NIF3_sf"/>
</dbReference>
<organism evidence="6 7">
    <name type="scientific">Weissella viridescens</name>
    <name type="common">Lactobacillus viridescens</name>
    <dbReference type="NCBI Taxonomy" id="1629"/>
    <lineage>
        <taxon>Bacteria</taxon>
        <taxon>Bacillati</taxon>
        <taxon>Bacillota</taxon>
        <taxon>Bacilli</taxon>
        <taxon>Lactobacillales</taxon>
        <taxon>Lactobacillaceae</taxon>
        <taxon>Weissella</taxon>
    </lineage>
</organism>
<accession>A0A0R2H2D7</accession>
<dbReference type="PANTHER" id="PTHR13799:SF14">
    <property type="entry name" value="GTP CYCLOHYDROLASE 1 TYPE 2 HOMOLOG"/>
    <property type="match status" value="1"/>
</dbReference>
<evidence type="ECO:0000256" key="3">
    <source>
        <dbReference type="ARBA" id="ARBA00022112"/>
    </source>
</evidence>
<keyword evidence="4 5" id="KW-0479">Metal-binding</keyword>
<evidence type="ECO:0000313" key="7">
    <source>
        <dbReference type="Proteomes" id="UP000051992"/>
    </source>
</evidence>
<keyword evidence="7" id="KW-1185">Reference proteome</keyword>
<evidence type="ECO:0000313" key="6">
    <source>
        <dbReference type="EMBL" id="KRN47041.1"/>
    </source>
</evidence>
<dbReference type="InterPro" id="IPR002678">
    <property type="entry name" value="DUF34/NIF3"/>
</dbReference>
<proteinExistence type="inferred from homology"/>
<gene>
    <name evidence="6" type="ORF">IV50_GL000310</name>
</gene>
<dbReference type="Gene3D" id="3.40.1390.30">
    <property type="entry name" value="NIF3 (NGG1p interacting factor 3)-like"/>
    <property type="match status" value="2"/>
</dbReference>
<dbReference type="AlphaFoldDB" id="A0A0R2H2D7"/>
<evidence type="ECO:0000256" key="5">
    <source>
        <dbReference type="PIRSR" id="PIRSR602678-1"/>
    </source>
</evidence>
<dbReference type="PATRIC" id="fig|1629.5.peg.313"/>
<evidence type="ECO:0000256" key="2">
    <source>
        <dbReference type="ARBA" id="ARBA00011643"/>
    </source>
</evidence>
<feature type="binding site" evidence="5">
    <location>
        <position position="65"/>
    </location>
    <ligand>
        <name>a divalent metal cation</name>
        <dbReference type="ChEBI" id="CHEBI:60240"/>
        <label>1</label>
    </ligand>
</feature>
<comment type="similarity">
    <text evidence="1">Belongs to the GTP cyclohydrolase I type 2/NIF3 family.</text>
</comment>
<comment type="caution">
    <text evidence="6">The sequence shown here is derived from an EMBL/GenBank/DDBJ whole genome shotgun (WGS) entry which is preliminary data.</text>
</comment>
<reference evidence="6 7" key="1">
    <citation type="journal article" date="2015" name="Genome Announc.">
        <title>Expanding the biotechnology potential of lactobacilli through comparative genomics of 213 strains and associated genera.</title>
        <authorList>
            <person name="Sun Z."/>
            <person name="Harris H.M."/>
            <person name="McCann A."/>
            <person name="Guo C."/>
            <person name="Argimon S."/>
            <person name="Zhang W."/>
            <person name="Yang X."/>
            <person name="Jeffery I.B."/>
            <person name="Cooney J.C."/>
            <person name="Kagawa T.F."/>
            <person name="Liu W."/>
            <person name="Song Y."/>
            <person name="Salvetti E."/>
            <person name="Wrobel A."/>
            <person name="Rasinkangas P."/>
            <person name="Parkhill J."/>
            <person name="Rea M.C."/>
            <person name="O'Sullivan O."/>
            <person name="Ritari J."/>
            <person name="Douillard F.P."/>
            <person name="Paul Ross R."/>
            <person name="Yang R."/>
            <person name="Briner A.E."/>
            <person name="Felis G.E."/>
            <person name="de Vos W.M."/>
            <person name="Barrangou R."/>
            <person name="Klaenhammer T.R."/>
            <person name="Caufield P.W."/>
            <person name="Cui Y."/>
            <person name="Zhang H."/>
            <person name="O'Toole P.W."/>
        </authorList>
    </citation>
    <scope>NUCLEOTIDE SEQUENCE [LARGE SCALE GENOMIC DNA]</scope>
    <source>
        <strain evidence="6 7">DSM 20410</strain>
    </source>
</reference>
<protein>
    <recommendedName>
        <fullName evidence="3">GTP cyclohydrolase 1 type 2 homolog</fullName>
    </recommendedName>
</protein>
<dbReference type="GO" id="GO:0046872">
    <property type="term" value="F:metal ion binding"/>
    <property type="evidence" value="ECO:0007669"/>
    <property type="project" value="UniProtKB-KW"/>
</dbReference>
<dbReference type="RefSeq" id="WP_057744057.1">
    <property type="nucleotide sequence ID" value="NZ_BJLU01000003.1"/>
</dbReference>
<dbReference type="Pfam" id="PF01784">
    <property type="entry name" value="DUF34_NIF3"/>
    <property type="match status" value="1"/>
</dbReference>
<feature type="binding site" evidence="5">
    <location>
        <position position="64"/>
    </location>
    <ligand>
        <name>a divalent metal cation</name>
        <dbReference type="ChEBI" id="CHEBI:60240"/>
        <label>2</label>
    </ligand>
</feature>
<dbReference type="FunFam" id="3.40.1390.30:FF:000001">
    <property type="entry name" value="GTP cyclohydrolase 1 type 2"/>
    <property type="match status" value="1"/>
</dbReference>
<name>A0A0R2H2D7_WEIVI</name>
<dbReference type="GO" id="GO:0005737">
    <property type="term" value="C:cytoplasm"/>
    <property type="evidence" value="ECO:0007669"/>
    <property type="project" value="TreeGrafter"/>
</dbReference>
<dbReference type="SUPFAM" id="SSF102705">
    <property type="entry name" value="NIF3 (NGG1p interacting factor 3)-like"/>
    <property type="match status" value="1"/>
</dbReference>
<dbReference type="Proteomes" id="UP000051992">
    <property type="component" value="Unassembled WGS sequence"/>
</dbReference>
<feature type="binding site" evidence="5">
    <location>
        <position position="103"/>
    </location>
    <ligand>
        <name>a divalent metal cation</name>
        <dbReference type="ChEBI" id="CHEBI:60240"/>
        <label>1</label>
    </ligand>
</feature>
<dbReference type="OrthoDB" id="9792792at2"/>
<feature type="binding site" evidence="5">
    <location>
        <position position="228"/>
    </location>
    <ligand>
        <name>a divalent metal cation</name>
        <dbReference type="ChEBI" id="CHEBI:60240"/>
        <label>1</label>
    </ligand>
</feature>
<evidence type="ECO:0000256" key="1">
    <source>
        <dbReference type="ARBA" id="ARBA00006964"/>
    </source>
</evidence>
<dbReference type="PANTHER" id="PTHR13799">
    <property type="entry name" value="NGG1 INTERACTING FACTOR 3"/>
    <property type="match status" value="1"/>
</dbReference>